<reference evidence="6 7" key="1">
    <citation type="submission" date="2023-03" db="EMBL/GenBank/DDBJ databases">
        <title>Draft genome sequence of Thalassotalea insulae KCTC 62186T.</title>
        <authorList>
            <person name="Sawabe T."/>
        </authorList>
    </citation>
    <scope>NUCLEOTIDE SEQUENCE [LARGE SCALE GENOMIC DNA]</scope>
    <source>
        <strain evidence="6 7">KCTC 62186</strain>
    </source>
</reference>
<keyword evidence="2" id="KW-0547">Nucleotide-binding</keyword>
<name>A0ABQ6GN14_9GAMM</name>
<keyword evidence="1" id="KW-0973">c-di-GMP</keyword>
<proteinExistence type="predicted"/>
<dbReference type="RefSeq" id="WP_284243236.1">
    <property type="nucleotide sequence ID" value="NZ_BSST01000001.1"/>
</dbReference>
<evidence type="ECO:0008006" key="8">
    <source>
        <dbReference type="Google" id="ProtNLM"/>
    </source>
</evidence>
<dbReference type="EMBL" id="BSST01000001">
    <property type="protein sequence ID" value="GLX77385.1"/>
    <property type="molecule type" value="Genomic_DNA"/>
</dbReference>
<sequence length="230" mass="25893">MANLAITTLQKEDSLGDVFELLPGKIVDLQINHPVQVRLKISLVGYEIGKYIILKYPNVLKATDYSDVLVEGNVAIVRYLLEGDKGCCFAFRATIRNITQSPEKFIILTYPERIENRQLRAHQRITTHLPAAISLNQPNQSNVEINGIIADLSLKGCGFTFKAESQLVNVKQREVFVCVTHYAIGEMRIPAKVCNSRNEKGRVNVGIQFRENDKQVANLLEHLFIDTSVL</sequence>
<feature type="domain" description="PilZ" evidence="4">
    <location>
        <begin position="118"/>
        <end position="223"/>
    </location>
</feature>
<evidence type="ECO:0000256" key="2">
    <source>
        <dbReference type="ARBA" id="ARBA00022741"/>
    </source>
</evidence>
<dbReference type="Gene3D" id="2.30.110.10">
    <property type="entry name" value="Electron Transport, Fmn-binding Protein, Chain A"/>
    <property type="match status" value="1"/>
</dbReference>
<evidence type="ECO:0000256" key="3">
    <source>
        <dbReference type="ARBA" id="ARBA00023143"/>
    </source>
</evidence>
<evidence type="ECO:0000256" key="1">
    <source>
        <dbReference type="ARBA" id="ARBA00022636"/>
    </source>
</evidence>
<evidence type="ECO:0000313" key="6">
    <source>
        <dbReference type="EMBL" id="GLX77385.1"/>
    </source>
</evidence>
<feature type="domain" description="Type III secretion system flagellar brake protein YcgR PilZN" evidence="5">
    <location>
        <begin position="23"/>
        <end position="111"/>
    </location>
</feature>
<organism evidence="6 7">
    <name type="scientific">Thalassotalea insulae</name>
    <dbReference type="NCBI Taxonomy" id="2056778"/>
    <lineage>
        <taxon>Bacteria</taxon>
        <taxon>Pseudomonadati</taxon>
        <taxon>Pseudomonadota</taxon>
        <taxon>Gammaproteobacteria</taxon>
        <taxon>Alteromonadales</taxon>
        <taxon>Colwelliaceae</taxon>
        <taxon>Thalassotalea</taxon>
    </lineage>
</organism>
<evidence type="ECO:0000259" key="5">
    <source>
        <dbReference type="Pfam" id="PF12945"/>
    </source>
</evidence>
<dbReference type="Proteomes" id="UP001157186">
    <property type="component" value="Unassembled WGS sequence"/>
</dbReference>
<evidence type="ECO:0000313" key="7">
    <source>
        <dbReference type="Proteomes" id="UP001157186"/>
    </source>
</evidence>
<dbReference type="Pfam" id="PF12945">
    <property type="entry name" value="PilZNR"/>
    <property type="match status" value="1"/>
</dbReference>
<dbReference type="SUPFAM" id="SSF141371">
    <property type="entry name" value="PilZ domain-like"/>
    <property type="match status" value="2"/>
</dbReference>
<gene>
    <name evidence="6" type="ORF">tinsulaeT_07250</name>
</gene>
<dbReference type="InterPro" id="IPR012349">
    <property type="entry name" value="Split_barrel_FMN-bd"/>
</dbReference>
<dbReference type="Pfam" id="PF07238">
    <property type="entry name" value="PilZ"/>
    <property type="match status" value="1"/>
</dbReference>
<dbReference type="InterPro" id="IPR009926">
    <property type="entry name" value="T3SS_YcgR_PilZN"/>
</dbReference>
<keyword evidence="7" id="KW-1185">Reference proteome</keyword>
<keyword evidence="3" id="KW-0975">Bacterial flagellum</keyword>
<comment type="caution">
    <text evidence="6">The sequence shown here is derived from an EMBL/GenBank/DDBJ whole genome shotgun (WGS) entry which is preliminary data.</text>
</comment>
<protein>
    <recommendedName>
        <fullName evidence="8">Flagellar brake protein</fullName>
    </recommendedName>
</protein>
<dbReference type="Gene3D" id="2.40.10.220">
    <property type="entry name" value="predicted glycosyltransferase like domains"/>
    <property type="match status" value="1"/>
</dbReference>
<accession>A0ABQ6GN14</accession>
<dbReference type="InterPro" id="IPR009875">
    <property type="entry name" value="PilZ_domain"/>
</dbReference>
<evidence type="ECO:0000259" key="4">
    <source>
        <dbReference type="Pfam" id="PF07238"/>
    </source>
</evidence>